<dbReference type="OrthoDB" id="9770761at2"/>
<organism evidence="6 7">
    <name type="scientific">Flavobacterium akiainvivens</name>
    <dbReference type="NCBI Taxonomy" id="1202724"/>
    <lineage>
        <taxon>Bacteria</taxon>
        <taxon>Pseudomonadati</taxon>
        <taxon>Bacteroidota</taxon>
        <taxon>Flavobacteriia</taxon>
        <taxon>Flavobacteriales</taxon>
        <taxon>Flavobacteriaceae</taxon>
        <taxon>Flavobacterium</taxon>
    </lineage>
</organism>
<dbReference type="PROSITE" id="PS51257">
    <property type="entry name" value="PROKAR_LIPOPROTEIN"/>
    <property type="match status" value="1"/>
</dbReference>
<evidence type="ECO:0000256" key="2">
    <source>
        <dbReference type="ARBA" id="ARBA00023136"/>
    </source>
</evidence>
<dbReference type="InterPro" id="IPR011990">
    <property type="entry name" value="TPR-like_helical_dom_sf"/>
</dbReference>
<accession>A0A0M8MC19</accession>
<evidence type="ECO:0000259" key="5">
    <source>
        <dbReference type="Pfam" id="PF13525"/>
    </source>
</evidence>
<name>A0A0M8MC19_9FLAO</name>
<dbReference type="Pfam" id="PF13525">
    <property type="entry name" value="YfiO"/>
    <property type="match status" value="1"/>
</dbReference>
<dbReference type="PATRIC" id="fig|1202724.3.peg.4100"/>
<keyword evidence="7" id="KW-1185">Reference proteome</keyword>
<proteinExistence type="predicted"/>
<reference evidence="6 7" key="1">
    <citation type="submission" date="2015-08" db="EMBL/GenBank/DDBJ databases">
        <title>Whole genome sequence of Flavobacterium akiainvivens IK-1T, from decaying Wikstroemia oahuensis, an endemic Hawaiian shrub.</title>
        <authorList>
            <person name="Wan X."/>
            <person name="Hou S."/>
            <person name="Saito J."/>
            <person name="Donachie S."/>
        </authorList>
    </citation>
    <scope>NUCLEOTIDE SEQUENCE [LARGE SCALE GENOMIC DNA]</scope>
    <source>
        <strain evidence="6 7">IK-1</strain>
    </source>
</reference>
<dbReference type="EMBL" id="LIYD01000005">
    <property type="protein sequence ID" value="KOS08043.1"/>
    <property type="molecule type" value="Genomic_DNA"/>
</dbReference>
<keyword evidence="3" id="KW-0998">Cell outer membrane</keyword>
<dbReference type="AlphaFoldDB" id="A0A0M8MC19"/>
<evidence type="ECO:0000256" key="1">
    <source>
        <dbReference type="ARBA" id="ARBA00022729"/>
    </source>
</evidence>
<comment type="caution">
    <text evidence="6">The sequence shown here is derived from an EMBL/GenBank/DDBJ whole genome shotgun (WGS) entry which is preliminary data.</text>
</comment>
<sequence length="269" mass="31762">MARFFYILLSALLLVSCSEFQKALKTTDVKTKYEVATQLYEKEKYNKAIRLFEQISNSYRGKPQAEKLFYMYSMALYKTKTYHTASYQFESFTAQYPTSTKAEEAAFLGAKSYYFLAPRYSLDQVDTYKGLEKLQSFIDRYPNSQYMTEANQLVKELREKLEKKAFEIAKQYRMTAEYFGDYNAAIKSFDNFLIDFPGSIYREEALWLKFDAAYQLAVNSVSYRMEERLKNAKEDYYDLIKFSSETKYRGQADKMLAKIDTELQNFSKK</sequence>
<evidence type="ECO:0000256" key="4">
    <source>
        <dbReference type="SAM" id="SignalP"/>
    </source>
</evidence>
<dbReference type="STRING" id="1202724.AM493_19795"/>
<evidence type="ECO:0000313" key="6">
    <source>
        <dbReference type="EMBL" id="KOS08043.1"/>
    </source>
</evidence>
<dbReference type="RefSeq" id="WP_054409825.1">
    <property type="nucleotide sequence ID" value="NZ_FOYA01000010.1"/>
</dbReference>
<feature type="domain" description="Outer membrane lipoprotein BamD-like" evidence="5">
    <location>
        <begin position="29"/>
        <end position="219"/>
    </location>
</feature>
<dbReference type="Gene3D" id="1.25.40.10">
    <property type="entry name" value="Tetratricopeptide repeat domain"/>
    <property type="match status" value="1"/>
</dbReference>
<dbReference type="InterPro" id="IPR017689">
    <property type="entry name" value="BamD"/>
</dbReference>
<evidence type="ECO:0000256" key="3">
    <source>
        <dbReference type="ARBA" id="ARBA00023237"/>
    </source>
</evidence>
<evidence type="ECO:0000313" key="7">
    <source>
        <dbReference type="Proteomes" id="UP000037755"/>
    </source>
</evidence>
<dbReference type="SUPFAM" id="SSF48452">
    <property type="entry name" value="TPR-like"/>
    <property type="match status" value="1"/>
</dbReference>
<keyword evidence="1 4" id="KW-0732">Signal</keyword>
<protein>
    <recommendedName>
        <fullName evidence="5">Outer membrane lipoprotein BamD-like domain-containing protein</fullName>
    </recommendedName>
</protein>
<dbReference type="NCBIfam" id="TIGR03302">
    <property type="entry name" value="OM_YfiO"/>
    <property type="match status" value="1"/>
</dbReference>
<gene>
    <name evidence="6" type="ORF">AM493_19795</name>
</gene>
<dbReference type="InterPro" id="IPR039565">
    <property type="entry name" value="BamD-like"/>
</dbReference>
<feature type="chain" id="PRO_5005818220" description="Outer membrane lipoprotein BamD-like domain-containing protein" evidence="4">
    <location>
        <begin position="22"/>
        <end position="269"/>
    </location>
</feature>
<feature type="signal peptide" evidence="4">
    <location>
        <begin position="1"/>
        <end position="21"/>
    </location>
</feature>
<dbReference type="Proteomes" id="UP000037755">
    <property type="component" value="Unassembled WGS sequence"/>
</dbReference>
<keyword evidence="2" id="KW-0472">Membrane</keyword>